<dbReference type="STRING" id="56107.Cylst_4398"/>
<accession>K9X1Y6</accession>
<keyword evidence="9" id="KW-1133">Transmembrane helix</keyword>
<dbReference type="AlphaFoldDB" id="K9X1Y6"/>
<dbReference type="EC" id="2.7.11.1" evidence="1"/>
<keyword evidence="3" id="KW-0808">Transferase</keyword>
<dbReference type="KEGG" id="csg:Cylst_4398"/>
<evidence type="ECO:0000256" key="8">
    <source>
        <dbReference type="ARBA" id="ARBA00048679"/>
    </source>
</evidence>
<dbReference type="EMBL" id="CP003642">
    <property type="protein sequence ID" value="AFZ26488.1"/>
    <property type="molecule type" value="Genomic_DNA"/>
</dbReference>
<evidence type="ECO:0000256" key="6">
    <source>
        <dbReference type="ARBA" id="ARBA00022840"/>
    </source>
</evidence>
<dbReference type="GO" id="GO:0004674">
    <property type="term" value="F:protein serine/threonine kinase activity"/>
    <property type="evidence" value="ECO:0007669"/>
    <property type="project" value="UniProtKB-KW"/>
</dbReference>
<keyword evidence="9" id="KW-0472">Membrane</keyword>
<feature type="domain" description="Protein kinase" evidence="10">
    <location>
        <begin position="15"/>
        <end position="268"/>
    </location>
</feature>
<evidence type="ECO:0000256" key="1">
    <source>
        <dbReference type="ARBA" id="ARBA00012513"/>
    </source>
</evidence>
<dbReference type="InterPro" id="IPR008271">
    <property type="entry name" value="Ser/Thr_kinase_AS"/>
</dbReference>
<dbReference type="HOGENOM" id="CLU_000288_135_7_3"/>
<dbReference type="InterPro" id="IPR011009">
    <property type="entry name" value="Kinase-like_dom_sf"/>
</dbReference>
<dbReference type="eggNOG" id="COG0515">
    <property type="taxonomic scope" value="Bacteria"/>
</dbReference>
<evidence type="ECO:0000256" key="3">
    <source>
        <dbReference type="ARBA" id="ARBA00022679"/>
    </source>
</evidence>
<feature type="transmembrane region" description="Helical" evidence="9">
    <location>
        <begin position="307"/>
        <end position="328"/>
    </location>
</feature>
<evidence type="ECO:0000259" key="10">
    <source>
        <dbReference type="PROSITE" id="PS50011"/>
    </source>
</evidence>
<dbReference type="CDD" id="cd14014">
    <property type="entry name" value="STKc_PknB_like"/>
    <property type="match status" value="1"/>
</dbReference>
<keyword evidence="4" id="KW-0547">Nucleotide-binding</keyword>
<dbReference type="InterPro" id="IPR000719">
    <property type="entry name" value="Prot_kinase_dom"/>
</dbReference>
<comment type="catalytic activity">
    <reaction evidence="8">
        <text>L-seryl-[protein] + ATP = O-phospho-L-seryl-[protein] + ADP + H(+)</text>
        <dbReference type="Rhea" id="RHEA:17989"/>
        <dbReference type="Rhea" id="RHEA-COMP:9863"/>
        <dbReference type="Rhea" id="RHEA-COMP:11604"/>
        <dbReference type="ChEBI" id="CHEBI:15378"/>
        <dbReference type="ChEBI" id="CHEBI:29999"/>
        <dbReference type="ChEBI" id="CHEBI:30616"/>
        <dbReference type="ChEBI" id="CHEBI:83421"/>
        <dbReference type="ChEBI" id="CHEBI:456216"/>
        <dbReference type="EC" id="2.7.11.1"/>
    </reaction>
</comment>
<evidence type="ECO:0000256" key="7">
    <source>
        <dbReference type="ARBA" id="ARBA00047899"/>
    </source>
</evidence>
<evidence type="ECO:0000256" key="5">
    <source>
        <dbReference type="ARBA" id="ARBA00022777"/>
    </source>
</evidence>
<evidence type="ECO:0000313" key="12">
    <source>
        <dbReference type="Proteomes" id="UP000010475"/>
    </source>
</evidence>
<dbReference type="OrthoDB" id="5518868at2"/>
<keyword evidence="2" id="KW-0723">Serine/threonine-protein kinase</keyword>
<dbReference type="PANTHER" id="PTHR24363:SF0">
    <property type="entry name" value="SERINE_THREONINE KINASE LIKE DOMAIN CONTAINING 1"/>
    <property type="match status" value="1"/>
</dbReference>
<dbReference type="RefSeq" id="WP_015209730.1">
    <property type="nucleotide sequence ID" value="NC_019757.1"/>
</dbReference>
<keyword evidence="5 11" id="KW-0418">Kinase</keyword>
<protein>
    <recommendedName>
        <fullName evidence="1">non-specific serine/threonine protein kinase</fullName>
        <ecNumber evidence="1">2.7.11.1</ecNumber>
    </recommendedName>
</protein>
<dbReference type="Pfam" id="PF00069">
    <property type="entry name" value="Pkinase"/>
    <property type="match status" value="1"/>
</dbReference>
<proteinExistence type="predicted"/>
<keyword evidence="6" id="KW-0067">ATP-binding</keyword>
<organism evidence="11 12">
    <name type="scientific">Cylindrospermum stagnale PCC 7417</name>
    <dbReference type="NCBI Taxonomy" id="56107"/>
    <lineage>
        <taxon>Bacteria</taxon>
        <taxon>Bacillati</taxon>
        <taxon>Cyanobacteriota</taxon>
        <taxon>Cyanophyceae</taxon>
        <taxon>Nostocales</taxon>
        <taxon>Nostocaceae</taxon>
        <taxon>Cylindrospermum</taxon>
    </lineage>
</organism>
<name>K9X1Y6_9NOST</name>
<gene>
    <name evidence="11" type="ORF">Cylst_4398</name>
</gene>
<evidence type="ECO:0000256" key="4">
    <source>
        <dbReference type="ARBA" id="ARBA00022741"/>
    </source>
</evidence>
<dbReference type="PROSITE" id="PS00108">
    <property type="entry name" value="PROTEIN_KINASE_ST"/>
    <property type="match status" value="1"/>
</dbReference>
<evidence type="ECO:0000256" key="9">
    <source>
        <dbReference type="SAM" id="Phobius"/>
    </source>
</evidence>
<comment type="catalytic activity">
    <reaction evidence="7">
        <text>L-threonyl-[protein] + ATP = O-phospho-L-threonyl-[protein] + ADP + H(+)</text>
        <dbReference type="Rhea" id="RHEA:46608"/>
        <dbReference type="Rhea" id="RHEA-COMP:11060"/>
        <dbReference type="Rhea" id="RHEA-COMP:11605"/>
        <dbReference type="ChEBI" id="CHEBI:15378"/>
        <dbReference type="ChEBI" id="CHEBI:30013"/>
        <dbReference type="ChEBI" id="CHEBI:30616"/>
        <dbReference type="ChEBI" id="CHEBI:61977"/>
        <dbReference type="ChEBI" id="CHEBI:456216"/>
        <dbReference type="EC" id="2.7.11.1"/>
    </reaction>
</comment>
<dbReference type="GO" id="GO:0005524">
    <property type="term" value="F:ATP binding"/>
    <property type="evidence" value="ECO:0007669"/>
    <property type="project" value="UniProtKB-KW"/>
</dbReference>
<dbReference type="PROSITE" id="PS50011">
    <property type="entry name" value="PROTEIN_KINASE_DOM"/>
    <property type="match status" value="1"/>
</dbReference>
<reference evidence="11 12" key="1">
    <citation type="submission" date="2012-06" db="EMBL/GenBank/DDBJ databases">
        <title>Finished chromosome of genome of Cylindrospermum stagnale PCC 7417.</title>
        <authorList>
            <consortium name="US DOE Joint Genome Institute"/>
            <person name="Gugger M."/>
            <person name="Coursin T."/>
            <person name="Rippka R."/>
            <person name="Tandeau De Marsac N."/>
            <person name="Huntemann M."/>
            <person name="Wei C.-L."/>
            <person name="Han J."/>
            <person name="Detter J.C."/>
            <person name="Han C."/>
            <person name="Tapia R."/>
            <person name="Chen A."/>
            <person name="Kyrpides N."/>
            <person name="Mavromatis K."/>
            <person name="Markowitz V."/>
            <person name="Szeto E."/>
            <person name="Ivanova N."/>
            <person name="Pagani I."/>
            <person name="Pati A."/>
            <person name="Goodwin L."/>
            <person name="Nordberg H.P."/>
            <person name="Cantor M.N."/>
            <person name="Hua S.X."/>
            <person name="Woyke T."/>
            <person name="Kerfeld C.A."/>
        </authorList>
    </citation>
    <scope>NUCLEOTIDE SEQUENCE [LARGE SCALE GENOMIC DNA]</scope>
    <source>
        <strain evidence="11 12">PCC 7417</strain>
    </source>
</reference>
<dbReference type="Proteomes" id="UP000010475">
    <property type="component" value="Chromosome"/>
</dbReference>
<dbReference type="PANTHER" id="PTHR24363">
    <property type="entry name" value="SERINE/THREONINE PROTEIN KINASE"/>
    <property type="match status" value="1"/>
</dbReference>
<evidence type="ECO:0000256" key="2">
    <source>
        <dbReference type="ARBA" id="ARBA00022527"/>
    </source>
</evidence>
<dbReference type="SMART" id="SM00220">
    <property type="entry name" value="S_TKc"/>
    <property type="match status" value="1"/>
</dbReference>
<evidence type="ECO:0000313" key="11">
    <source>
        <dbReference type="EMBL" id="AFZ26488.1"/>
    </source>
</evidence>
<keyword evidence="9" id="KW-0812">Transmembrane</keyword>
<keyword evidence="12" id="KW-1185">Reference proteome</keyword>
<sequence length="495" mass="56555">MEVLHQAEEIINQRYRILHKLGQGGVGITYAAVDLETGEQVALKVLSLHRMSDWKKMELFEREAQILSQLNHPAIPRYLDYFQIDTNSNRSFYIVQQLAPGNSLATLVENGWLPGEGEIRQIASQILGILTYLHSLTPPVIHRDIKPQNIILCDHQKKLFLVDFGAVADTYHNTVTGGSTVVGTFGYMAPEQFRGQAFASTDLYGLGTTLLFLLTGKSPTDLPQRQLKIDFRPYVNTSQDLETWLEQMLEPVSADRFSSAEVALATLLGQRELIPRLSKKSHLIVTGTKNNLIVKIPPGCFYNNYNFISLFFSIVFIGVLGLIYWIILVDYFGGLGLAALILLFIFSLPVIMFVACIPILRNYVVKSLKSLCKTLFSKPWSLVITFFLNSASSILLQIDQDYISLERWLLGWCIQRIKIPNSDIISVGLKNPMRYKFSNILIFYSCKPFWDSEYPKKIEKYFRFGAFLTQQEKDWLVWQIRQYCSVNNTFAKKRV</sequence>
<dbReference type="PATRIC" id="fig|56107.3.peg.4827"/>
<dbReference type="Gene3D" id="1.10.510.10">
    <property type="entry name" value="Transferase(Phosphotransferase) domain 1"/>
    <property type="match status" value="1"/>
</dbReference>
<dbReference type="SUPFAM" id="SSF56112">
    <property type="entry name" value="Protein kinase-like (PK-like)"/>
    <property type="match status" value="1"/>
</dbReference>
<feature type="transmembrane region" description="Helical" evidence="9">
    <location>
        <begin position="335"/>
        <end position="360"/>
    </location>
</feature>